<organism evidence="1 2">
    <name type="scientific">Cuneatibacter caecimuris</name>
    <dbReference type="NCBI Taxonomy" id="1796618"/>
    <lineage>
        <taxon>Bacteria</taxon>
        <taxon>Bacillati</taxon>
        <taxon>Bacillota</taxon>
        <taxon>Clostridia</taxon>
        <taxon>Lachnospirales</taxon>
        <taxon>Lachnospiraceae</taxon>
        <taxon>Cuneatibacter</taxon>
    </lineage>
</organism>
<gene>
    <name evidence="1" type="ORF">EV209_3139</name>
</gene>
<proteinExistence type="predicted"/>
<dbReference type="OrthoDB" id="9796949at2"/>
<dbReference type="Proteomes" id="UP000292927">
    <property type="component" value="Unassembled WGS sequence"/>
</dbReference>
<accession>A0A4Q7NYM1</accession>
<dbReference type="EMBL" id="SGXF01000009">
    <property type="protein sequence ID" value="RZS92425.1"/>
    <property type="molecule type" value="Genomic_DNA"/>
</dbReference>
<evidence type="ECO:0000313" key="1">
    <source>
        <dbReference type="EMBL" id="RZS92425.1"/>
    </source>
</evidence>
<evidence type="ECO:0000313" key="2">
    <source>
        <dbReference type="Proteomes" id="UP000292927"/>
    </source>
</evidence>
<protein>
    <submittedName>
        <fullName evidence="1">Uncharacterized protein</fullName>
    </submittedName>
</protein>
<dbReference type="AlphaFoldDB" id="A0A4Q7NYM1"/>
<sequence length="104" mass="11931">MAFLTGTELRHREERAVSGSRRRVAVGCWYTAAGRSLPYIMKYQDDNGMIHTLKPLHVLSSEQKYYGGVLSRKYRCSVAGEGRLREFELLHCPEEGTWDLILNP</sequence>
<keyword evidence="2" id="KW-1185">Reference proteome</keyword>
<dbReference type="RefSeq" id="WP_130436360.1">
    <property type="nucleotide sequence ID" value="NZ_SGXF01000009.1"/>
</dbReference>
<reference evidence="1 2" key="1">
    <citation type="submission" date="2019-02" db="EMBL/GenBank/DDBJ databases">
        <title>Genomic Encyclopedia of Type Strains, Phase IV (KMG-IV): sequencing the most valuable type-strain genomes for metagenomic binning, comparative biology and taxonomic classification.</title>
        <authorList>
            <person name="Goeker M."/>
        </authorList>
    </citation>
    <scope>NUCLEOTIDE SEQUENCE [LARGE SCALE GENOMIC DNA]</scope>
    <source>
        <strain evidence="1 2">DSM 29486</strain>
    </source>
</reference>
<name>A0A4Q7NYM1_9FIRM</name>
<comment type="caution">
    <text evidence="1">The sequence shown here is derived from an EMBL/GenBank/DDBJ whole genome shotgun (WGS) entry which is preliminary data.</text>
</comment>